<protein>
    <submittedName>
        <fullName evidence="2">Uncharacterized protein</fullName>
    </submittedName>
</protein>
<dbReference type="Proteomes" id="UP000775547">
    <property type="component" value="Unassembled WGS sequence"/>
</dbReference>
<reference evidence="2" key="2">
    <citation type="submission" date="2021-10" db="EMBL/GenBank/DDBJ databases">
        <title>Phylogenomics reveals ancestral predisposition of the termite-cultivated fungus Termitomyces towards a domesticated lifestyle.</title>
        <authorList>
            <person name="Auxier B."/>
            <person name="Grum-Grzhimaylo A."/>
            <person name="Cardenas M.E."/>
            <person name="Lodge J.D."/>
            <person name="Laessoe T."/>
            <person name="Pedersen O."/>
            <person name="Smith M.E."/>
            <person name="Kuyper T.W."/>
            <person name="Franco-Molano E.A."/>
            <person name="Baroni T.J."/>
            <person name="Aanen D.K."/>
        </authorList>
    </citation>
    <scope>NUCLEOTIDE SEQUENCE</scope>
    <source>
        <strain evidence="2">AP01</strain>
        <tissue evidence="2">Mycelium</tissue>
    </source>
</reference>
<dbReference type="AlphaFoldDB" id="A0A9P7FXX5"/>
<name>A0A9P7FXX5_9AGAR</name>
<evidence type="ECO:0000313" key="2">
    <source>
        <dbReference type="EMBL" id="KAG5640133.1"/>
    </source>
</evidence>
<feature type="region of interest" description="Disordered" evidence="1">
    <location>
        <begin position="1"/>
        <end position="32"/>
    </location>
</feature>
<dbReference type="EMBL" id="JABCKV010001143">
    <property type="protein sequence ID" value="KAG5640133.1"/>
    <property type="molecule type" value="Genomic_DNA"/>
</dbReference>
<comment type="caution">
    <text evidence="2">The sequence shown here is derived from an EMBL/GenBank/DDBJ whole genome shotgun (WGS) entry which is preliminary data.</text>
</comment>
<feature type="non-terminal residue" evidence="2">
    <location>
        <position position="1"/>
    </location>
</feature>
<organism evidence="2 3">
    <name type="scientific">Asterophora parasitica</name>
    <dbReference type="NCBI Taxonomy" id="117018"/>
    <lineage>
        <taxon>Eukaryota</taxon>
        <taxon>Fungi</taxon>
        <taxon>Dikarya</taxon>
        <taxon>Basidiomycota</taxon>
        <taxon>Agaricomycotina</taxon>
        <taxon>Agaricomycetes</taxon>
        <taxon>Agaricomycetidae</taxon>
        <taxon>Agaricales</taxon>
        <taxon>Tricholomatineae</taxon>
        <taxon>Lyophyllaceae</taxon>
        <taxon>Asterophora</taxon>
    </lineage>
</organism>
<keyword evidence="3" id="KW-1185">Reference proteome</keyword>
<feature type="compositionally biased region" description="Basic and acidic residues" evidence="1">
    <location>
        <begin position="55"/>
        <end position="74"/>
    </location>
</feature>
<gene>
    <name evidence="2" type="ORF">DXG03_000971</name>
</gene>
<reference evidence="2" key="1">
    <citation type="submission" date="2020-07" db="EMBL/GenBank/DDBJ databases">
        <authorList>
            <person name="Nieuwenhuis M."/>
            <person name="Van De Peppel L.J.J."/>
        </authorList>
    </citation>
    <scope>NUCLEOTIDE SEQUENCE</scope>
    <source>
        <strain evidence="2">AP01</strain>
        <tissue evidence="2">Mycelium</tissue>
    </source>
</reference>
<sequence>LPYTFQDEKKSEEKKEETPKAPDDVSNKNKPYPDVGWDTVFEMIIDLLQVKEPTKSELQKKKDAIDKEKKDKISKGQYQVL</sequence>
<proteinExistence type="predicted"/>
<evidence type="ECO:0000256" key="1">
    <source>
        <dbReference type="SAM" id="MobiDB-lite"/>
    </source>
</evidence>
<accession>A0A9P7FXX5</accession>
<feature type="compositionally biased region" description="Basic and acidic residues" evidence="1">
    <location>
        <begin position="1"/>
        <end position="27"/>
    </location>
</feature>
<feature type="region of interest" description="Disordered" evidence="1">
    <location>
        <begin position="55"/>
        <end position="81"/>
    </location>
</feature>
<evidence type="ECO:0000313" key="3">
    <source>
        <dbReference type="Proteomes" id="UP000775547"/>
    </source>
</evidence>